<evidence type="ECO:0000256" key="3">
    <source>
        <dbReference type="ARBA" id="ARBA00022692"/>
    </source>
</evidence>
<feature type="transmembrane region" description="Helical" evidence="10">
    <location>
        <begin position="92"/>
        <end position="116"/>
    </location>
</feature>
<gene>
    <name evidence="10 12" type="primary">murJ</name>
    <name evidence="12" type="ORF">MBHS_03662</name>
</gene>
<evidence type="ECO:0000256" key="6">
    <source>
        <dbReference type="ARBA" id="ARBA00022989"/>
    </source>
</evidence>
<dbReference type="Proteomes" id="UP000236724">
    <property type="component" value="Unassembled WGS sequence"/>
</dbReference>
<keyword evidence="5 10" id="KW-0573">Peptidoglycan synthesis</keyword>
<dbReference type="InterPro" id="IPR004268">
    <property type="entry name" value="MurJ"/>
</dbReference>
<dbReference type="GO" id="GO:0005886">
    <property type="term" value="C:plasma membrane"/>
    <property type="evidence" value="ECO:0007669"/>
    <property type="project" value="UniProtKB-SubCell"/>
</dbReference>
<evidence type="ECO:0000256" key="11">
    <source>
        <dbReference type="PIRNR" id="PIRNR002869"/>
    </source>
</evidence>
<dbReference type="OrthoDB" id="9816572at2"/>
<feature type="transmembrane region" description="Helical" evidence="10">
    <location>
        <begin position="444"/>
        <end position="464"/>
    </location>
</feature>
<dbReference type="GO" id="GO:0071555">
    <property type="term" value="P:cell wall organization"/>
    <property type="evidence" value="ECO:0007669"/>
    <property type="project" value="UniProtKB-UniRule"/>
</dbReference>
<keyword evidence="7 10" id="KW-0472">Membrane</keyword>
<protein>
    <recommendedName>
        <fullName evidence="10">Probable lipid II flippase MurJ</fullName>
    </recommendedName>
</protein>
<keyword evidence="6 10" id="KW-1133">Transmembrane helix</keyword>
<dbReference type="Pfam" id="PF03023">
    <property type="entry name" value="MurJ"/>
    <property type="match status" value="1"/>
</dbReference>
<dbReference type="PRINTS" id="PR01806">
    <property type="entry name" value="VIRFACTRMVIN"/>
</dbReference>
<keyword evidence="4 10" id="KW-0133">Cell shape</keyword>
<evidence type="ECO:0000256" key="2">
    <source>
        <dbReference type="ARBA" id="ARBA00022475"/>
    </source>
</evidence>
<dbReference type="GO" id="GO:0034204">
    <property type="term" value="P:lipid translocation"/>
    <property type="evidence" value="ECO:0007669"/>
    <property type="project" value="TreeGrafter"/>
</dbReference>
<feature type="transmembrane region" description="Helical" evidence="10">
    <location>
        <begin position="484"/>
        <end position="504"/>
    </location>
</feature>
<dbReference type="PANTHER" id="PTHR47019">
    <property type="entry name" value="LIPID II FLIPPASE MURJ"/>
    <property type="match status" value="1"/>
</dbReference>
<dbReference type="RefSeq" id="WP_103921399.1">
    <property type="nucleotide sequence ID" value="NZ_FMSV02000540.1"/>
</dbReference>
<evidence type="ECO:0000256" key="5">
    <source>
        <dbReference type="ARBA" id="ARBA00022984"/>
    </source>
</evidence>
<evidence type="ECO:0000256" key="1">
    <source>
        <dbReference type="ARBA" id="ARBA00004651"/>
    </source>
</evidence>
<dbReference type="UniPathway" id="UPA00219"/>
<comment type="subcellular location">
    <subcellularLocation>
        <location evidence="10">Cell inner membrane</location>
        <topology evidence="10">Multi-pass membrane protein</topology>
    </subcellularLocation>
    <subcellularLocation>
        <location evidence="1">Cell membrane</location>
        <topology evidence="1">Multi-pass membrane protein</topology>
    </subcellularLocation>
</comment>
<feature type="transmembrane region" description="Helical" evidence="10">
    <location>
        <begin position="136"/>
        <end position="156"/>
    </location>
</feature>
<feature type="transmembrane region" description="Helical" evidence="10">
    <location>
        <begin position="232"/>
        <end position="257"/>
    </location>
</feature>
<keyword evidence="2 10" id="KW-1003">Cell membrane</keyword>
<evidence type="ECO:0000313" key="13">
    <source>
        <dbReference type="Proteomes" id="UP000236724"/>
    </source>
</evidence>
<dbReference type="CDD" id="cd13123">
    <property type="entry name" value="MATE_MurJ_like"/>
    <property type="match status" value="1"/>
</dbReference>
<keyword evidence="10" id="KW-0997">Cell inner membrane</keyword>
<dbReference type="GO" id="GO:0015648">
    <property type="term" value="F:lipid-linked peptidoglycan transporter activity"/>
    <property type="evidence" value="ECO:0007669"/>
    <property type="project" value="UniProtKB-UniRule"/>
</dbReference>
<keyword evidence="13" id="KW-1185">Reference proteome</keyword>
<comment type="similarity">
    <text evidence="9 10 11">Belongs to the MurJ/MviN family.</text>
</comment>
<keyword evidence="10 11" id="KW-0961">Cell wall biogenesis/degradation</keyword>
<organism evidence="12 13">
    <name type="scientific">Candidatus Venteria ishoeyi</name>
    <dbReference type="NCBI Taxonomy" id="1899563"/>
    <lineage>
        <taxon>Bacteria</taxon>
        <taxon>Pseudomonadati</taxon>
        <taxon>Pseudomonadota</taxon>
        <taxon>Gammaproteobacteria</taxon>
        <taxon>Thiotrichales</taxon>
        <taxon>Thiotrichaceae</taxon>
        <taxon>Venteria</taxon>
    </lineage>
</organism>
<comment type="pathway">
    <text evidence="10">Cell wall biogenesis; peptidoglycan biosynthesis.</text>
</comment>
<dbReference type="GO" id="GO:0008360">
    <property type="term" value="P:regulation of cell shape"/>
    <property type="evidence" value="ECO:0007669"/>
    <property type="project" value="UniProtKB-UniRule"/>
</dbReference>
<keyword evidence="3 10" id="KW-0812">Transmembrane</keyword>
<dbReference type="AlphaFoldDB" id="A0A1H6FCI6"/>
<evidence type="ECO:0000313" key="12">
    <source>
        <dbReference type="EMBL" id="SEH07777.1"/>
    </source>
</evidence>
<feature type="transmembrane region" description="Helical" evidence="10">
    <location>
        <begin position="163"/>
        <end position="184"/>
    </location>
</feature>
<dbReference type="EMBL" id="FMSV02000540">
    <property type="protein sequence ID" value="SEH07777.1"/>
    <property type="molecule type" value="Genomic_DNA"/>
</dbReference>
<evidence type="ECO:0000256" key="9">
    <source>
        <dbReference type="ARBA" id="ARBA00061532"/>
    </source>
</evidence>
<reference evidence="12 13" key="1">
    <citation type="submission" date="2016-10" db="EMBL/GenBank/DDBJ databases">
        <authorList>
            <person name="de Groot N.N."/>
        </authorList>
    </citation>
    <scope>NUCLEOTIDE SEQUENCE [LARGE SCALE GENOMIC DNA]</scope>
    <source>
        <strain evidence="12">MBHS1</strain>
    </source>
</reference>
<comment type="function">
    <text evidence="8 10 11">Involved in peptidoglycan biosynthesis. Transports lipid-linked peptidoglycan precursors from the inner to the outer leaflet of the cytoplasmic membrane.</text>
</comment>
<feature type="transmembrane region" description="Helical" evidence="10">
    <location>
        <begin position="389"/>
        <end position="407"/>
    </location>
</feature>
<sequence>MNKNLFRALGTVSGFTFLSRILGFVRDMVIAQVFGASTATDAFLVAFKIPNFMRRLFAEGAFSQAFVPVLGEYKETREQHYVKHLIDHVSGALAGILTLLTVLGIFAAPLLVLIFAPGFAQMPEKYALATDLLRITLPYMLFISLTAFAGGILNTYGRFAVPAVTPVLLNLCMIAAALWFTAWFERPVLALAWGVFVAGVVQLLFQIPFLYRLGLLPKFAWQWPLHSGVRKVLRLMLPAIFAVSVTQISLLIDTLMASFLVTGSITWLYYSDRMLEFPVGVFGVALATVLLPRLSQLSAKKSEVAYQHSLNWGLRWVFLIGLPSMLGLMLLSGPILTTLFYHGAFRAEDVTMSSYSLIAYSVGLLGFVLIKILASGFFSRQDTKTPMRIAVIAMLVNITLNFMLIWSLAHIGLALATALSALLNAALLYRALSEQKLFIPESGWIRFFSQLVFASLGMSALLWWGVGSFSDWLIQPLGWRIWHLFGWIGAGAVCYFTLLWLAGLRPAHMRLRH</sequence>
<feature type="transmembrane region" description="Helical" evidence="10">
    <location>
        <begin position="316"/>
        <end position="337"/>
    </location>
</feature>
<proteinExistence type="inferred from homology"/>
<name>A0A1H6FCI6_9GAMM</name>
<dbReference type="HAMAP" id="MF_02078">
    <property type="entry name" value="MurJ_MviN"/>
    <property type="match status" value="1"/>
</dbReference>
<keyword evidence="10 11" id="KW-0813">Transport</keyword>
<feature type="transmembrane region" description="Helical" evidence="10">
    <location>
        <begin position="277"/>
        <end position="295"/>
    </location>
</feature>
<feature type="transmembrane region" description="Helical" evidence="10">
    <location>
        <begin position="357"/>
        <end position="377"/>
    </location>
</feature>
<dbReference type="PANTHER" id="PTHR47019:SF1">
    <property type="entry name" value="LIPID II FLIPPASE MURJ"/>
    <property type="match status" value="1"/>
</dbReference>
<dbReference type="InterPro" id="IPR051050">
    <property type="entry name" value="Lipid_II_flippase_MurJ/MviN"/>
</dbReference>
<feature type="transmembrane region" description="Helical" evidence="10">
    <location>
        <begin position="413"/>
        <end position="432"/>
    </location>
</feature>
<accession>A0A1H6FCI6</accession>
<evidence type="ECO:0000256" key="10">
    <source>
        <dbReference type="HAMAP-Rule" id="MF_02078"/>
    </source>
</evidence>
<dbReference type="NCBIfam" id="TIGR01695">
    <property type="entry name" value="murJ_mviN"/>
    <property type="match status" value="1"/>
</dbReference>
<dbReference type="PIRSF" id="PIRSF002869">
    <property type="entry name" value="MviN"/>
    <property type="match status" value="1"/>
</dbReference>
<feature type="transmembrane region" description="Helical" evidence="10">
    <location>
        <begin position="5"/>
        <end position="23"/>
    </location>
</feature>
<evidence type="ECO:0000256" key="4">
    <source>
        <dbReference type="ARBA" id="ARBA00022960"/>
    </source>
</evidence>
<feature type="transmembrane region" description="Helical" evidence="10">
    <location>
        <begin position="190"/>
        <end position="211"/>
    </location>
</feature>
<feature type="transmembrane region" description="Helical" evidence="10">
    <location>
        <begin position="29"/>
        <end position="47"/>
    </location>
</feature>
<evidence type="ECO:0000256" key="8">
    <source>
        <dbReference type="ARBA" id="ARBA00060041"/>
    </source>
</evidence>
<evidence type="ECO:0000256" key="7">
    <source>
        <dbReference type="ARBA" id="ARBA00023136"/>
    </source>
</evidence>
<dbReference type="GO" id="GO:0009252">
    <property type="term" value="P:peptidoglycan biosynthetic process"/>
    <property type="evidence" value="ECO:0007669"/>
    <property type="project" value="UniProtKB-UniRule"/>
</dbReference>